<keyword evidence="2" id="KW-0805">Transcription regulation</keyword>
<dbReference type="Gene3D" id="1.10.10.10">
    <property type="entry name" value="Winged helix-like DNA-binding domain superfamily/Winged helix DNA-binding domain"/>
    <property type="match status" value="1"/>
</dbReference>
<dbReference type="PANTHER" id="PTHR47756">
    <property type="entry name" value="BLL6612 PROTEIN-RELATED"/>
    <property type="match status" value="1"/>
</dbReference>
<dbReference type="Gene3D" id="1.10.1740.10">
    <property type="match status" value="1"/>
</dbReference>
<evidence type="ECO:0000256" key="1">
    <source>
        <dbReference type="ARBA" id="ARBA00010641"/>
    </source>
</evidence>
<dbReference type="EMBL" id="JBHTCQ010000001">
    <property type="protein sequence ID" value="MFC7403654.1"/>
    <property type="molecule type" value="Genomic_DNA"/>
</dbReference>
<sequence>MTTELEDVWRRETPHVLGALVRRYGDFDGAEDAVQEALFAAARQWPTEGVPDNPRGWLIRVASRRLVDHLRSESARAAREEAVGVARPDDAELAPAADAPLTEGDPAGDDTLRLLLLCCHPALTPPSQVALTLRSVVGLTTAQVAAVFLVPESTMAQRISRAKATLRRAGARFELPAPGDLPDRLAAVLEVLYLLFTEGHTASGGPQLVDVALTREAIRLTRQLRTLVPEDDEVAGALALMLLTDARSATRTDEHGDLVPLEEQDRSRWDRAAIEEGVRLVEEVLPHGRVGAFQLQAAIAAVHAEAPTAAETDWLQITVLYRMLEEVAPGPAVTLNRAVAVGMAHGPEAGLGVVDPLTTDASMRRHHRTWAVRAHLLEMAGRPAEAAADFARAASLTTSIPEQRYLNRRAARAHSVRP</sequence>
<evidence type="ECO:0000259" key="6">
    <source>
        <dbReference type="Pfam" id="PF08281"/>
    </source>
</evidence>
<protein>
    <submittedName>
        <fullName evidence="8">RNA polymerase sigma factor</fullName>
    </submittedName>
</protein>
<name>A0ABW2Q2C9_9MICO</name>
<dbReference type="InterPro" id="IPR013324">
    <property type="entry name" value="RNA_pol_sigma_r3/r4-like"/>
</dbReference>
<evidence type="ECO:0000259" key="5">
    <source>
        <dbReference type="Pfam" id="PF04542"/>
    </source>
</evidence>
<dbReference type="Pfam" id="PF20239">
    <property type="entry name" value="DUF6596"/>
    <property type="match status" value="1"/>
</dbReference>
<proteinExistence type="inferred from homology"/>
<accession>A0ABW2Q2C9</accession>
<dbReference type="InterPro" id="IPR046531">
    <property type="entry name" value="DUF6596"/>
</dbReference>
<evidence type="ECO:0000259" key="7">
    <source>
        <dbReference type="Pfam" id="PF20239"/>
    </source>
</evidence>
<evidence type="ECO:0000313" key="9">
    <source>
        <dbReference type="Proteomes" id="UP001596455"/>
    </source>
</evidence>
<dbReference type="InterPro" id="IPR007627">
    <property type="entry name" value="RNA_pol_sigma70_r2"/>
</dbReference>
<comment type="caution">
    <text evidence="8">The sequence shown here is derived from an EMBL/GenBank/DDBJ whole genome shotgun (WGS) entry which is preliminary data.</text>
</comment>
<keyword evidence="4" id="KW-0804">Transcription</keyword>
<organism evidence="8 9">
    <name type="scientific">Georgenia alba</name>
    <dbReference type="NCBI Taxonomy" id="2233858"/>
    <lineage>
        <taxon>Bacteria</taxon>
        <taxon>Bacillati</taxon>
        <taxon>Actinomycetota</taxon>
        <taxon>Actinomycetes</taxon>
        <taxon>Micrococcales</taxon>
        <taxon>Bogoriellaceae</taxon>
        <taxon>Georgenia</taxon>
    </lineage>
</organism>
<dbReference type="SUPFAM" id="SSF88659">
    <property type="entry name" value="Sigma3 and sigma4 domains of RNA polymerase sigma factors"/>
    <property type="match status" value="1"/>
</dbReference>
<evidence type="ECO:0000256" key="3">
    <source>
        <dbReference type="ARBA" id="ARBA00023082"/>
    </source>
</evidence>
<feature type="domain" description="RNA polymerase sigma-70 region 2" evidence="5">
    <location>
        <begin position="10"/>
        <end position="74"/>
    </location>
</feature>
<evidence type="ECO:0000256" key="4">
    <source>
        <dbReference type="ARBA" id="ARBA00023163"/>
    </source>
</evidence>
<evidence type="ECO:0000256" key="2">
    <source>
        <dbReference type="ARBA" id="ARBA00023015"/>
    </source>
</evidence>
<evidence type="ECO:0000313" key="8">
    <source>
        <dbReference type="EMBL" id="MFC7403654.1"/>
    </source>
</evidence>
<dbReference type="Pfam" id="PF08281">
    <property type="entry name" value="Sigma70_r4_2"/>
    <property type="match status" value="1"/>
</dbReference>
<keyword evidence="3" id="KW-0731">Sigma factor</keyword>
<dbReference type="InterPro" id="IPR013325">
    <property type="entry name" value="RNA_pol_sigma_r2"/>
</dbReference>
<feature type="domain" description="RNA polymerase sigma factor 70 region 4 type 2" evidence="6">
    <location>
        <begin position="114"/>
        <end position="166"/>
    </location>
</feature>
<dbReference type="InterPro" id="IPR013249">
    <property type="entry name" value="RNA_pol_sigma70_r4_t2"/>
</dbReference>
<keyword evidence="9" id="KW-1185">Reference proteome</keyword>
<dbReference type="InterPro" id="IPR036388">
    <property type="entry name" value="WH-like_DNA-bd_sf"/>
</dbReference>
<dbReference type="SUPFAM" id="SSF88946">
    <property type="entry name" value="Sigma2 domain of RNA polymerase sigma factors"/>
    <property type="match status" value="1"/>
</dbReference>
<reference evidence="9" key="1">
    <citation type="journal article" date="2019" name="Int. J. Syst. Evol. Microbiol.">
        <title>The Global Catalogue of Microorganisms (GCM) 10K type strain sequencing project: providing services to taxonomists for standard genome sequencing and annotation.</title>
        <authorList>
            <consortium name="The Broad Institute Genomics Platform"/>
            <consortium name="The Broad Institute Genome Sequencing Center for Infectious Disease"/>
            <person name="Wu L."/>
            <person name="Ma J."/>
        </authorList>
    </citation>
    <scope>NUCLEOTIDE SEQUENCE [LARGE SCALE GENOMIC DNA]</scope>
    <source>
        <strain evidence="9">JCM 1490</strain>
    </source>
</reference>
<dbReference type="PANTHER" id="PTHR47756:SF2">
    <property type="entry name" value="BLL6612 PROTEIN"/>
    <property type="match status" value="1"/>
</dbReference>
<gene>
    <name evidence="8" type="ORF">ACFQQL_00930</name>
</gene>
<feature type="domain" description="DUF6596" evidence="7">
    <location>
        <begin position="184"/>
        <end position="283"/>
    </location>
</feature>
<dbReference type="Proteomes" id="UP001596455">
    <property type="component" value="Unassembled WGS sequence"/>
</dbReference>
<comment type="similarity">
    <text evidence="1">Belongs to the sigma-70 factor family. ECF subfamily.</text>
</comment>
<dbReference type="Pfam" id="PF04542">
    <property type="entry name" value="Sigma70_r2"/>
    <property type="match status" value="1"/>
</dbReference>
<dbReference type="RefSeq" id="WP_382390319.1">
    <property type="nucleotide sequence ID" value="NZ_JBHTCQ010000001.1"/>
</dbReference>